<accession>A0A024UDW5</accession>
<gene>
    <name evidence="2" type="ORF">H310_04456</name>
</gene>
<dbReference type="OrthoDB" id="10260017at2759"/>
<organism evidence="2">
    <name type="scientific">Aphanomyces invadans</name>
    <dbReference type="NCBI Taxonomy" id="157072"/>
    <lineage>
        <taxon>Eukaryota</taxon>
        <taxon>Sar</taxon>
        <taxon>Stramenopiles</taxon>
        <taxon>Oomycota</taxon>
        <taxon>Saprolegniomycetes</taxon>
        <taxon>Saprolegniales</taxon>
        <taxon>Verrucalvaceae</taxon>
        <taxon>Aphanomyces</taxon>
    </lineage>
</organism>
<dbReference type="VEuPathDB" id="FungiDB:H310_04456"/>
<name>A0A024UDW5_9STRA</name>
<evidence type="ECO:0000313" key="2">
    <source>
        <dbReference type="EMBL" id="ETW04087.1"/>
    </source>
</evidence>
<dbReference type="Gene3D" id="3.30.2140.10">
    <property type="entry name" value="Arylamine N-acetyltransferase"/>
    <property type="match status" value="1"/>
</dbReference>
<reference evidence="2" key="1">
    <citation type="submission" date="2013-12" db="EMBL/GenBank/DDBJ databases">
        <title>The Genome Sequence of Aphanomyces invadans NJM9701.</title>
        <authorList>
            <consortium name="The Broad Institute Genomics Platform"/>
            <person name="Russ C."/>
            <person name="Tyler B."/>
            <person name="van West P."/>
            <person name="Dieguez-Uribeondo J."/>
            <person name="Young S.K."/>
            <person name="Zeng Q."/>
            <person name="Gargeya S."/>
            <person name="Fitzgerald M."/>
            <person name="Abouelleil A."/>
            <person name="Alvarado L."/>
            <person name="Chapman S.B."/>
            <person name="Gainer-Dewar J."/>
            <person name="Goldberg J."/>
            <person name="Griggs A."/>
            <person name="Gujja S."/>
            <person name="Hansen M."/>
            <person name="Howarth C."/>
            <person name="Imamovic A."/>
            <person name="Ireland A."/>
            <person name="Larimer J."/>
            <person name="McCowan C."/>
            <person name="Murphy C."/>
            <person name="Pearson M."/>
            <person name="Poon T.W."/>
            <person name="Priest M."/>
            <person name="Roberts A."/>
            <person name="Saif S."/>
            <person name="Shea T."/>
            <person name="Sykes S."/>
            <person name="Wortman J."/>
            <person name="Nusbaum C."/>
            <person name="Birren B."/>
        </authorList>
    </citation>
    <scope>NUCLEOTIDE SEQUENCE [LARGE SCALE GENOMIC DNA]</scope>
    <source>
        <strain evidence="2">NJM9701</strain>
    </source>
</reference>
<sequence>MRFDRPAFLERIALILTITIGLPFENLAVSRVLPVDPVHVHDVAAERVSLDADRIFQKLVKGKRGGYCLEQNAVFAMAWGEFRLTVDALAARVVVPP</sequence>
<dbReference type="GeneID" id="20081506"/>
<evidence type="ECO:0000256" key="1">
    <source>
        <dbReference type="ARBA" id="ARBA00006547"/>
    </source>
</evidence>
<dbReference type="InterPro" id="IPR001447">
    <property type="entry name" value="Arylamine_N-AcTrfase"/>
</dbReference>
<dbReference type="InterPro" id="IPR038765">
    <property type="entry name" value="Papain-like_cys_pep_sf"/>
</dbReference>
<dbReference type="RefSeq" id="XP_008867043.1">
    <property type="nucleotide sequence ID" value="XM_008868821.1"/>
</dbReference>
<protein>
    <submittedName>
        <fullName evidence="2">Uncharacterized protein</fullName>
    </submittedName>
</protein>
<dbReference type="AlphaFoldDB" id="A0A024UDW5"/>
<dbReference type="EMBL" id="KI913958">
    <property type="protein sequence ID" value="ETW04087.1"/>
    <property type="molecule type" value="Genomic_DNA"/>
</dbReference>
<dbReference type="STRING" id="157072.A0A024UDW5"/>
<dbReference type="GO" id="GO:0016407">
    <property type="term" value="F:acetyltransferase activity"/>
    <property type="evidence" value="ECO:0007669"/>
    <property type="project" value="InterPro"/>
</dbReference>
<dbReference type="SUPFAM" id="SSF54001">
    <property type="entry name" value="Cysteine proteinases"/>
    <property type="match status" value="1"/>
</dbReference>
<dbReference type="Pfam" id="PF00797">
    <property type="entry name" value="Acetyltransf_2"/>
    <property type="match status" value="1"/>
</dbReference>
<proteinExistence type="inferred from homology"/>
<comment type="similarity">
    <text evidence="1">Belongs to the arylamine N-acetyltransferase family.</text>
</comment>